<keyword evidence="3" id="KW-1185">Reference proteome</keyword>
<organism evidence="2 3">
    <name type="scientific">Saprospira grandis (strain Lewin)</name>
    <dbReference type="NCBI Taxonomy" id="984262"/>
    <lineage>
        <taxon>Bacteria</taxon>
        <taxon>Pseudomonadati</taxon>
        <taxon>Bacteroidota</taxon>
        <taxon>Saprospiria</taxon>
        <taxon>Saprospirales</taxon>
        <taxon>Saprospiraceae</taxon>
        <taxon>Saprospira</taxon>
    </lineage>
</organism>
<evidence type="ECO:0000256" key="1">
    <source>
        <dbReference type="SAM" id="SignalP"/>
    </source>
</evidence>
<protein>
    <recommendedName>
        <fullName evidence="4">SH3b domain-containing protein</fullName>
    </recommendedName>
</protein>
<sequence length="138" mass="15541">MPNALIYILLFTLFSCTACQQDTEKTALISPPEENASLSVVDNKQKITNGLKRGDLLRVEVQNLRLREHEQLEAKVLRHLPEGSELYFMGEISSDSVTVQLRGKKYYAPFYRVKTELGYLGWVHAAAVKKQAADLKGS</sequence>
<dbReference type="Gene3D" id="2.30.30.40">
    <property type="entry name" value="SH3 Domains"/>
    <property type="match status" value="1"/>
</dbReference>
<dbReference type="Proteomes" id="UP000007519">
    <property type="component" value="Chromosome"/>
</dbReference>
<reference evidence="2 3" key="1">
    <citation type="journal article" date="2012" name="Stand. Genomic Sci.">
        <title>Complete genome sequencing and analysis of Saprospira grandis str. Lewin, a predatory marine bacterium.</title>
        <authorList>
            <person name="Saw J.H."/>
            <person name="Yuryev A."/>
            <person name="Kanbe M."/>
            <person name="Hou S."/>
            <person name="Young A.G."/>
            <person name="Aizawa S."/>
            <person name="Alam M."/>
        </authorList>
    </citation>
    <scope>NUCLEOTIDE SEQUENCE [LARGE SCALE GENOMIC DNA]</scope>
    <source>
        <strain evidence="2 3">Lewin</strain>
    </source>
</reference>
<dbReference type="HOGENOM" id="CLU_1853825_0_0_10"/>
<name>H6L2W1_SAPGL</name>
<feature type="chain" id="PRO_5003603839" description="SH3b domain-containing protein" evidence="1">
    <location>
        <begin position="21"/>
        <end position="138"/>
    </location>
</feature>
<evidence type="ECO:0008006" key="4">
    <source>
        <dbReference type="Google" id="ProtNLM"/>
    </source>
</evidence>
<dbReference type="AlphaFoldDB" id="H6L2W1"/>
<dbReference type="OrthoDB" id="1418530at2"/>
<gene>
    <name evidence="2" type="ordered locus">SGRA_0952</name>
</gene>
<evidence type="ECO:0000313" key="2">
    <source>
        <dbReference type="EMBL" id="AFC23688.1"/>
    </source>
</evidence>
<dbReference type="RefSeq" id="WP_015691338.1">
    <property type="nucleotide sequence ID" value="NC_016940.1"/>
</dbReference>
<keyword evidence="1" id="KW-0732">Signal</keyword>
<feature type="signal peptide" evidence="1">
    <location>
        <begin position="1"/>
        <end position="20"/>
    </location>
</feature>
<proteinExistence type="predicted"/>
<dbReference type="EMBL" id="CP002831">
    <property type="protein sequence ID" value="AFC23688.1"/>
    <property type="molecule type" value="Genomic_DNA"/>
</dbReference>
<dbReference type="KEGG" id="sgn:SGRA_0952"/>
<evidence type="ECO:0000313" key="3">
    <source>
        <dbReference type="Proteomes" id="UP000007519"/>
    </source>
</evidence>
<accession>H6L2W1</accession>